<dbReference type="KEGG" id="sti:Sthe_1392"/>
<dbReference type="InterPro" id="IPR059188">
    <property type="entry name" value="Znf_CLPX-like"/>
</dbReference>
<dbReference type="Gene3D" id="6.20.220.10">
    <property type="entry name" value="ClpX chaperone, C4-type zinc finger domain"/>
    <property type="match status" value="1"/>
</dbReference>
<dbReference type="InterPro" id="IPR010603">
    <property type="entry name" value="Znf_CppX_C4"/>
</dbReference>
<dbReference type="NCBIfam" id="NF003745">
    <property type="entry name" value="PRK05342.1"/>
    <property type="match status" value="1"/>
</dbReference>
<feature type="domain" description="ClpX-type ZB" evidence="8">
    <location>
        <begin position="1"/>
        <end position="55"/>
    </location>
</feature>
<organism evidence="9 10">
    <name type="scientific">Sphaerobacter thermophilus (strain ATCC 49802 / DSM 20745 / KCCM 41009 / NCIMB 13125 / S 6022)</name>
    <dbReference type="NCBI Taxonomy" id="479434"/>
    <lineage>
        <taxon>Bacteria</taxon>
        <taxon>Pseudomonadati</taxon>
        <taxon>Thermomicrobiota</taxon>
        <taxon>Thermomicrobia</taxon>
        <taxon>Sphaerobacterales</taxon>
        <taxon>Sphaerobacterineae</taxon>
        <taxon>Sphaerobacteraceae</taxon>
        <taxon>Sphaerobacter</taxon>
    </lineage>
</organism>
<dbReference type="InterPro" id="IPR027417">
    <property type="entry name" value="P-loop_NTPase"/>
</dbReference>
<name>D1C3L0_SPHTD</name>
<dbReference type="PROSITE" id="PS51902">
    <property type="entry name" value="CLPX_ZB"/>
    <property type="match status" value="1"/>
</dbReference>
<dbReference type="SMART" id="SM00994">
    <property type="entry name" value="zf-C4_ClpX"/>
    <property type="match status" value="1"/>
</dbReference>
<dbReference type="HOGENOM" id="CLU_014218_8_2_0"/>
<dbReference type="GO" id="GO:0051082">
    <property type="term" value="F:unfolded protein binding"/>
    <property type="evidence" value="ECO:0007669"/>
    <property type="project" value="UniProtKB-UniRule"/>
</dbReference>
<evidence type="ECO:0000259" key="8">
    <source>
        <dbReference type="PROSITE" id="PS51902"/>
    </source>
</evidence>
<dbReference type="Pfam" id="PF07724">
    <property type="entry name" value="AAA_2"/>
    <property type="match status" value="1"/>
</dbReference>
<evidence type="ECO:0000313" key="9">
    <source>
        <dbReference type="EMBL" id="ACZ38827.1"/>
    </source>
</evidence>
<dbReference type="InterPro" id="IPR003593">
    <property type="entry name" value="AAA+_ATPase"/>
</dbReference>
<dbReference type="FunFam" id="3.40.50.300:FF:000005">
    <property type="entry name" value="ATP-dependent Clp protease ATP-binding subunit ClpX"/>
    <property type="match status" value="1"/>
</dbReference>
<dbReference type="CDD" id="cd19497">
    <property type="entry name" value="RecA-like_ClpX"/>
    <property type="match status" value="1"/>
</dbReference>
<dbReference type="SMART" id="SM01086">
    <property type="entry name" value="ClpB_D2-small"/>
    <property type="match status" value="1"/>
</dbReference>
<dbReference type="Gene3D" id="3.40.50.300">
    <property type="entry name" value="P-loop containing nucleotide triphosphate hydrolases"/>
    <property type="match status" value="1"/>
</dbReference>
<dbReference type="GO" id="GO:0140662">
    <property type="term" value="F:ATP-dependent protein folding chaperone"/>
    <property type="evidence" value="ECO:0007669"/>
    <property type="project" value="InterPro"/>
</dbReference>
<dbReference type="Proteomes" id="UP000002027">
    <property type="component" value="Chromosome 1"/>
</dbReference>
<dbReference type="GO" id="GO:0009376">
    <property type="term" value="C:HslUV protease complex"/>
    <property type="evidence" value="ECO:0007669"/>
    <property type="project" value="TreeGrafter"/>
</dbReference>
<evidence type="ECO:0000256" key="6">
    <source>
        <dbReference type="HAMAP-Rule" id="MF_00175"/>
    </source>
</evidence>
<protein>
    <recommendedName>
        <fullName evidence="6">ATP-dependent Clp protease ATP-binding subunit ClpX</fullName>
    </recommendedName>
</protein>
<dbReference type="InterPro" id="IPR046425">
    <property type="entry name" value="ClpX_bact"/>
</dbReference>
<feature type="binding site" evidence="6 7">
    <location>
        <position position="39"/>
    </location>
    <ligand>
        <name>Zn(2+)</name>
        <dbReference type="ChEBI" id="CHEBI:29105"/>
    </ligand>
</feature>
<dbReference type="Pfam" id="PF06689">
    <property type="entry name" value="zf-C4_ClpX"/>
    <property type="match status" value="1"/>
</dbReference>
<proteinExistence type="inferred from homology"/>
<feature type="binding site" evidence="6 7">
    <location>
        <position position="16"/>
    </location>
    <ligand>
        <name>Zn(2+)</name>
        <dbReference type="ChEBI" id="CHEBI:29105"/>
    </ligand>
</feature>
<dbReference type="eggNOG" id="COG1219">
    <property type="taxonomic scope" value="Bacteria"/>
</dbReference>
<feature type="binding site" evidence="6 7">
    <location>
        <position position="13"/>
    </location>
    <ligand>
        <name>Zn(2+)</name>
        <dbReference type="ChEBI" id="CHEBI:29105"/>
    </ligand>
</feature>
<dbReference type="Gene3D" id="1.10.8.60">
    <property type="match status" value="1"/>
</dbReference>
<reference evidence="9 10" key="2">
    <citation type="journal article" date="2010" name="Stand. Genomic Sci.">
        <title>Complete genome sequence of Desulfohalobium retbaense type strain (HR(100)).</title>
        <authorList>
            <person name="Spring S."/>
            <person name="Nolan M."/>
            <person name="Lapidus A."/>
            <person name="Glavina Del Rio T."/>
            <person name="Copeland A."/>
            <person name="Tice H."/>
            <person name="Cheng J.F."/>
            <person name="Lucas S."/>
            <person name="Land M."/>
            <person name="Chen F."/>
            <person name="Bruce D."/>
            <person name="Goodwin L."/>
            <person name="Pitluck S."/>
            <person name="Ivanova N."/>
            <person name="Mavromatis K."/>
            <person name="Mikhailova N."/>
            <person name="Pati A."/>
            <person name="Chen A."/>
            <person name="Palaniappan K."/>
            <person name="Hauser L."/>
            <person name="Chang Y.J."/>
            <person name="Jeffries C.D."/>
            <person name="Munk C."/>
            <person name="Kiss H."/>
            <person name="Chain P."/>
            <person name="Han C."/>
            <person name="Brettin T."/>
            <person name="Detter J.C."/>
            <person name="Schuler E."/>
            <person name="Goker M."/>
            <person name="Rohde M."/>
            <person name="Bristow J."/>
            <person name="Eisen J.A."/>
            <person name="Markowitz V."/>
            <person name="Hugenholtz P."/>
            <person name="Kyrpides N.C."/>
            <person name="Klenk H.P."/>
        </authorList>
    </citation>
    <scope>NUCLEOTIDE SEQUENCE [LARGE SCALE GENOMIC DNA]</scope>
    <source>
        <strain evidence="10">ATCC 49802 / DSM 20745 / S 6022</strain>
    </source>
</reference>
<dbReference type="GO" id="GO:0016887">
    <property type="term" value="F:ATP hydrolysis activity"/>
    <property type="evidence" value="ECO:0007669"/>
    <property type="project" value="InterPro"/>
</dbReference>
<feature type="binding site" evidence="6 7">
    <location>
        <position position="36"/>
    </location>
    <ligand>
        <name>Zn(2+)</name>
        <dbReference type="ChEBI" id="CHEBI:29105"/>
    </ligand>
</feature>
<dbReference type="SUPFAM" id="SSF57716">
    <property type="entry name" value="Glucocorticoid receptor-like (DNA-binding domain)"/>
    <property type="match status" value="1"/>
</dbReference>
<evidence type="ECO:0000256" key="3">
    <source>
        <dbReference type="ARBA" id="ARBA00022833"/>
    </source>
</evidence>
<evidence type="ECO:0000256" key="4">
    <source>
        <dbReference type="ARBA" id="ARBA00022840"/>
    </source>
</evidence>
<dbReference type="AlphaFoldDB" id="D1C3L0"/>
<evidence type="ECO:0000256" key="1">
    <source>
        <dbReference type="ARBA" id="ARBA00022723"/>
    </source>
</evidence>
<dbReference type="InterPro" id="IPR025943">
    <property type="entry name" value="Sigma_54_int_dom_ATP-bd_2"/>
</dbReference>
<dbReference type="InterPro" id="IPR019489">
    <property type="entry name" value="Clp_ATPase_C"/>
</dbReference>
<dbReference type="SUPFAM" id="SSF52540">
    <property type="entry name" value="P-loop containing nucleoside triphosphate hydrolases"/>
    <property type="match status" value="1"/>
</dbReference>
<dbReference type="GO" id="GO:0051301">
    <property type="term" value="P:cell division"/>
    <property type="evidence" value="ECO:0007669"/>
    <property type="project" value="TreeGrafter"/>
</dbReference>
<dbReference type="GO" id="GO:0008270">
    <property type="term" value="F:zinc ion binding"/>
    <property type="evidence" value="ECO:0007669"/>
    <property type="project" value="UniProtKB-UniRule"/>
</dbReference>
<dbReference type="SMART" id="SM00382">
    <property type="entry name" value="AAA"/>
    <property type="match status" value="1"/>
</dbReference>
<dbReference type="InterPro" id="IPR038366">
    <property type="entry name" value="Znf_CppX_C4_sf"/>
</dbReference>
<sequence length="419" mass="46392">MSSSRGGRVHYRCSFCGKGQEEVRRLIAGPGAVYICDECVQLCREIIEEEEAPARRPEPSLGRIPTPKALYEQLSNYVIGQDRAKKILSVAVYNHYKRITAPNDDDVELQKSNILLLGPTGSGKTLLAQTLAKLLDVPFSIADATALTEAGYVGEDVENILLRLIQAAGDVQRAQTGIIYIDEIDKIARKGDNPSITRDVSGEGVQQALLKIIEGTVANVPPQSGRKHPHQEYIQIDTRNILFICGGAFEGLEDIVRRRLGREATLGFGAPLRTERQESVLHHVQQEDLLKYGLIPEFVGRLPVVVALDHLTRDELARILVEPKNAVVKQYQKMLKLDDVELVFTQDALEAAADYALKRGTGARGLRTTIEEVLLDVMYEIPSLEGVRKCIINADVINRRRPPLLMSVGEEPVEYQASA</sequence>
<dbReference type="GO" id="GO:0005524">
    <property type="term" value="F:ATP binding"/>
    <property type="evidence" value="ECO:0007669"/>
    <property type="project" value="UniProtKB-UniRule"/>
</dbReference>
<accession>D1C3L0</accession>
<dbReference type="InterPro" id="IPR050052">
    <property type="entry name" value="ATP-dep_Clp_protease_ClpX"/>
</dbReference>
<dbReference type="PANTHER" id="PTHR48102:SF7">
    <property type="entry name" value="ATP-DEPENDENT CLP PROTEASE ATP-BINDING SUBUNIT CLPX-LIKE, MITOCHONDRIAL"/>
    <property type="match status" value="1"/>
</dbReference>
<dbReference type="RefSeq" id="WP_012871874.1">
    <property type="nucleotide sequence ID" value="NC_013523.1"/>
</dbReference>
<dbReference type="InterPro" id="IPR004487">
    <property type="entry name" value="Clp_protease_ATP-bd_su_ClpX"/>
</dbReference>
<evidence type="ECO:0000313" key="10">
    <source>
        <dbReference type="Proteomes" id="UP000002027"/>
    </source>
</evidence>
<keyword evidence="4 6" id="KW-0067">ATP-binding</keyword>
<dbReference type="InterPro" id="IPR003959">
    <property type="entry name" value="ATPase_AAA_core"/>
</dbReference>
<keyword evidence="10" id="KW-1185">Reference proteome</keyword>
<dbReference type="PROSITE" id="PS00676">
    <property type="entry name" value="SIGMA54_INTERACT_2"/>
    <property type="match status" value="1"/>
</dbReference>
<dbReference type="PANTHER" id="PTHR48102">
    <property type="entry name" value="ATP-DEPENDENT CLP PROTEASE ATP-BINDING SUBUNIT CLPX-LIKE, MITOCHONDRIAL-RELATED"/>
    <property type="match status" value="1"/>
</dbReference>
<keyword evidence="3 6" id="KW-0862">Zinc</keyword>
<dbReference type="EMBL" id="CP001823">
    <property type="protein sequence ID" value="ACZ38827.1"/>
    <property type="molecule type" value="Genomic_DNA"/>
</dbReference>
<dbReference type="STRING" id="479434.Sthe_1392"/>
<dbReference type="NCBIfam" id="TIGR00382">
    <property type="entry name" value="clpX"/>
    <property type="match status" value="1"/>
</dbReference>
<dbReference type="FunCoup" id="D1C3L0">
    <property type="interactions" value="387"/>
</dbReference>
<feature type="binding site" evidence="6">
    <location>
        <begin position="119"/>
        <end position="126"/>
    </location>
    <ligand>
        <name>ATP</name>
        <dbReference type="ChEBI" id="CHEBI:30616"/>
    </ligand>
</feature>
<dbReference type="InParanoid" id="D1C3L0"/>
<keyword evidence="2 6" id="KW-0547">Nucleotide-binding</keyword>
<evidence type="ECO:0000256" key="7">
    <source>
        <dbReference type="PROSITE-ProRule" id="PRU01250"/>
    </source>
</evidence>
<dbReference type="OrthoDB" id="9804062at2"/>
<keyword evidence="1 6" id="KW-0479">Metal-binding</keyword>
<evidence type="ECO:0000256" key="2">
    <source>
        <dbReference type="ARBA" id="ARBA00022741"/>
    </source>
</evidence>
<dbReference type="Pfam" id="PF10431">
    <property type="entry name" value="ClpB_D2-small"/>
    <property type="match status" value="1"/>
</dbReference>
<reference evidence="10" key="1">
    <citation type="submission" date="2009-11" db="EMBL/GenBank/DDBJ databases">
        <title>The complete chromosome 1 of Sphaerobacter thermophilus DSM 20745.</title>
        <authorList>
            <person name="Lucas S."/>
            <person name="Copeland A."/>
            <person name="Lapidus A."/>
            <person name="Glavina del Rio T."/>
            <person name="Dalin E."/>
            <person name="Tice H."/>
            <person name="Bruce D."/>
            <person name="Goodwin L."/>
            <person name="Pitluck S."/>
            <person name="Kyrpides N."/>
            <person name="Mavromatis K."/>
            <person name="Ivanova N."/>
            <person name="Mikhailova N."/>
            <person name="LaButti K.M."/>
            <person name="Clum A."/>
            <person name="Sun H.I."/>
            <person name="Brettin T."/>
            <person name="Detter J.C."/>
            <person name="Han C."/>
            <person name="Larimer F."/>
            <person name="Land M."/>
            <person name="Hauser L."/>
            <person name="Markowitz V."/>
            <person name="Cheng J.F."/>
            <person name="Hugenholtz P."/>
            <person name="Woyke T."/>
            <person name="Wu D."/>
            <person name="Steenblock K."/>
            <person name="Schneider S."/>
            <person name="Pukall R."/>
            <person name="Goeker M."/>
            <person name="Klenk H.P."/>
            <person name="Eisen J.A."/>
        </authorList>
    </citation>
    <scope>NUCLEOTIDE SEQUENCE [LARGE SCALE GENOMIC DNA]</scope>
    <source>
        <strain evidence="10">ATCC 49802 / DSM 20745 / S 6022</strain>
    </source>
</reference>
<dbReference type="HAMAP" id="MF_00175">
    <property type="entry name" value="ClpX"/>
    <property type="match status" value="1"/>
</dbReference>
<dbReference type="GO" id="GO:0051603">
    <property type="term" value="P:proteolysis involved in protein catabolic process"/>
    <property type="evidence" value="ECO:0007669"/>
    <property type="project" value="TreeGrafter"/>
</dbReference>
<dbReference type="FunFam" id="1.10.8.60:FF:000002">
    <property type="entry name" value="ATP-dependent Clp protease ATP-binding subunit ClpX"/>
    <property type="match status" value="1"/>
</dbReference>
<comment type="subunit">
    <text evidence="6">Component of the ClpX-ClpP complex. Forms a hexameric ring that, in the presence of ATP, binds to fourteen ClpP subunits assembled into a disk-like structure with a central cavity, resembling the structure of eukaryotic proteasomes.</text>
</comment>
<comment type="similarity">
    <text evidence="6 7">Belongs to the ClpX chaperone family.</text>
</comment>
<dbReference type="GO" id="GO:0046983">
    <property type="term" value="F:protein dimerization activity"/>
    <property type="evidence" value="ECO:0007669"/>
    <property type="project" value="UniProtKB-UniRule"/>
</dbReference>
<keyword evidence="5 6" id="KW-0143">Chaperone</keyword>
<evidence type="ECO:0000256" key="5">
    <source>
        <dbReference type="ARBA" id="ARBA00023186"/>
    </source>
</evidence>
<comment type="function">
    <text evidence="6">ATP-dependent specificity component of the Clp protease. It directs the protease to specific substrates. Can perform chaperone functions in the absence of ClpP.</text>
</comment>
<gene>
    <name evidence="6" type="primary">clpX</name>
    <name evidence="9" type="ordered locus">Sthe_1392</name>
</gene>